<dbReference type="Proteomes" id="UP001628874">
    <property type="component" value="Unassembled WGS sequence"/>
</dbReference>
<comment type="caution">
    <text evidence="1">The sequence shown here is derived from an EMBL/GenBank/DDBJ whole genome shotgun (WGS) entry which is preliminary data.</text>
</comment>
<dbReference type="Gene3D" id="1.10.30.50">
    <property type="match status" value="1"/>
</dbReference>
<organism evidence="1 2">
    <name type="scientific">Scytonema tolypothrichoides VB-61278_2</name>
    <dbReference type="NCBI Taxonomy" id="3232314"/>
    <lineage>
        <taxon>Bacteria</taxon>
        <taxon>Bacillati</taxon>
        <taxon>Cyanobacteriota</taxon>
        <taxon>Cyanophyceae</taxon>
        <taxon>Nostocales</taxon>
        <taxon>Scytonemataceae</taxon>
        <taxon>Scytonema</taxon>
    </lineage>
</organism>
<keyword evidence="2" id="KW-1185">Reference proteome</keyword>
<evidence type="ECO:0000313" key="1">
    <source>
        <dbReference type="EMBL" id="MFL9464065.1"/>
    </source>
</evidence>
<reference evidence="1 2" key="1">
    <citation type="submission" date="2024-07" db="EMBL/GenBank/DDBJ databases">
        <authorList>
            <person name="Tripathy S."/>
        </authorList>
    </citation>
    <scope>NUCLEOTIDE SEQUENCE [LARGE SCALE GENOMIC DNA]</scope>
    <source>
        <strain evidence="1 2">VB-61278_2</strain>
    </source>
</reference>
<dbReference type="CDD" id="cd00085">
    <property type="entry name" value="HNHc"/>
    <property type="match status" value="1"/>
</dbReference>
<proteinExistence type="predicted"/>
<accession>A0ABW8WSP3</accession>
<gene>
    <name evidence="1" type="ORF">AB0759_26000</name>
</gene>
<dbReference type="InterPro" id="IPR003615">
    <property type="entry name" value="HNH_nuc"/>
</dbReference>
<evidence type="ECO:0000313" key="2">
    <source>
        <dbReference type="Proteomes" id="UP001628874"/>
    </source>
</evidence>
<dbReference type="EMBL" id="JBFQGM010000011">
    <property type="protein sequence ID" value="MFL9464065.1"/>
    <property type="molecule type" value="Genomic_DNA"/>
</dbReference>
<evidence type="ECO:0008006" key="3">
    <source>
        <dbReference type="Google" id="ProtNLM"/>
    </source>
</evidence>
<name>A0ABW8WSP3_9CYAN</name>
<sequence length="279" mass="31428">MIPVSRPKQPPTVLKRNAAKWLANLQAAIAHLQTVKANPTATREEIAKAEKNIEKAKNKYRHKEIKDLLEQMFYGKCAYCESKVTTTGYGDIEHFCPKVNPRCIHLTFEWSNLLLSCEKCNDASHKGTQFPLDSNGKSMLINPTDSVTDINKHLHFSWDNVDGAIVIGLDTRGKVVEQVFDLNSIRGTRKELIKHRTKYVQQILSILTIALQTGNSQAIALLLEHCQPSAEYSAFARIHVLPILAHHFQEPDAIALLKEFSKQSSEYAAFVRVDELPSI</sequence>
<protein>
    <recommendedName>
        <fullName evidence="3">HNH nuclease domain-containing protein</fullName>
    </recommendedName>
</protein>
<dbReference type="RefSeq" id="WP_063779535.1">
    <property type="nucleotide sequence ID" value="NZ_JBFQGM010000011.1"/>
</dbReference>